<keyword evidence="2 5" id="KW-0812">Transmembrane</keyword>
<gene>
    <name evidence="6" type="ORF">R50_1899</name>
</gene>
<evidence type="ECO:0000256" key="5">
    <source>
        <dbReference type="SAM" id="Phobius"/>
    </source>
</evidence>
<evidence type="ECO:0000256" key="3">
    <source>
        <dbReference type="ARBA" id="ARBA00022989"/>
    </source>
</evidence>
<name>A0A6F8ZHY2_9FIRM</name>
<accession>A0A6F8ZHY2</accession>
<dbReference type="KEGG" id="hfv:R50_1899"/>
<keyword evidence="7" id="KW-1185">Reference proteome</keyword>
<feature type="transmembrane region" description="Helical" evidence="5">
    <location>
        <begin position="68"/>
        <end position="88"/>
    </location>
</feature>
<comment type="subcellular location">
    <subcellularLocation>
        <location evidence="1">Membrane</location>
        <topology evidence="1">Multi-pass membrane protein</topology>
    </subcellularLocation>
</comment>
<evidence type="ECO:0000256" key="2">
    <source>
        <dbReference type="ARBA" id="ARBA00022692"/>
    </source>
</evidence>
<feature type="transmembrane region" description="Helical" evidence="5">
    <location>
        <begin position="37"/>
        <end position="56"/>
    </location>
</feature>
<evidence type="ECO:0000313" key="7">
    <source>
        <dbReference type="Proteomes" id="UP000503399"/>
    </source>
</evidence>
<dbReference type="GO" id="GO:0004671">
    <property type="term" value="F:protein C-terminal S-isoprenylcysteine carboxyl O-methyltransferase activity"/>
    <property type="evidence" value="ECO:0007669"/>
    <property type="project" value="InterPro"/>
</dbReference>
<proteinExistence type="predicted"/>
<keyword evidence="6" id="KW-0489">Methyltransferase</keyword>
<dbReference type="GO" id="GO:0016020">
    <property type="term" value="C:membrane"/>
    <property type="evidence" value="ECO:0007669"/>
    <property type="project" value="UniProtKB-SubCell"/>
</dbReference>
<sequence length="186" mass="20195">MTRLNLVTNLLLAAWVVLELGAALRSRAEGTLQDRGSFWAVGLGVGLGLVGADAAAAQAGPAGRLPAWAGWAGVGLLVAGVAFRHYAIGVLGRNFTPRVRIRPGQPLIQHGPYRFLRHPSYTGGWLALVGTALTLRSWPAVLVMAGFSLWGFARRIRVEEAALAAAFGSRYEQYRRRSWRMIPFVF</sequence>
<dbReference type="PANTHER" id="PTHR43847">
    <property type="entry name" value="BLL3993 PROTEIN"/>
    <property type="match status" value="1"/>
</dbReference>
<keyword evidence="3 5" id="KW-1133">Transmembrane helix</keyword>
<evidence type="ECO:0000256" key="4">
    <source>
        <dbReference type="ARBA" id="ARBA00023136"/>
    </source>
</evidence>
<dbReference type="Proteomes" id="UP000503399">
    <property type="component" value="Chromosome"/>
</dbReference>
<organism evidence="6 7">
    <name type="scientific">Candidatus Hydrogenisulfobacillus filiaventi</name>
    <dbReference type="NCBI Taxonomy" id="2707344"/>
    <lineage>
        <taxon>Bacteria</taxon>
        <taxon>Bacillati</taxon>
        <taxon>Bacillota</taxon>
        <taxon>Clostridia</taxon>
        <taxon>Eubacteriales</taxon>
        <taxon>Clostridiales Family XVII. Incertae Sedis</taxon>
        <taxon>Candidatus Hydrogenisulfobacillus</taxon>
    </lineage>
</organism>
<keyword evidence="6" id="KW-0808">Transferase</keyword>
<dbReference type="Pfam" id="PF04140">
    <property type="entry name" value="ICMT"/>
    <property type="match status" value="1"/>
</dbReference>
<dbReference type="InterPro" id="IPR007269">
    <property type="entry name" value="ICMT_MeTrfase"/>
</dbReference>
<evidence type="ECO:0008006" key="8">
    <source>
        <dbReference type="Google" id="ProtNLM"/>
    </source>
</evidence>
<protein>
    <recommendedName>
        <fullName evidence="8">Isoprenylcysteine carboxylmethyltransferase family protein</fullName>
    </recommendedName>
</protein>
<dbReference type="InterPro" id="IPR052527">
    <property type="entry name" value="Metal_cation-efflux_comp"/>
</dbReference>
<dbReference type="PANTHER" id="PTHR43847:SF1">
    <property type="entry name" value="BLL3993 PROTEIN"/>
    <property type="match status" value="1"/>
</dbReference>
<evidence type="ECO:0000313" key="6">
    <source>
        <dbReference type="EMBL" id="CAB1129396.1"/>
    </source>
</evidence>
<evidence type="ECO:0000256" key="1">
    <source>
        <dbReference type="ARBA" id="ARBA00004141"/>
    </source>
</evidence>
<dbReference type="GO" id="GO:0032259">
    <property type="term" value="P:methylation"/>
    <property type="evidence" value="ECO:0007669"/>
    <property type="project" value="UniProtKB-KW"/>
</dbReference>
<dbReference type="EMBL" id="LR778114">
    <property type="protein sequence ID" value="CAB1129396.1"/>
    <property type="molecule type" value="Genomic_DNA"/>
</dbReference>
<reference evidence="6 7" key="1">
    <citation type="submission" date="2020-02" db="EMBL/GenBank/DDBJ databases">
        <authorList>
            <person name="Hogendoorn C."/>
        </authorList>
    </citation>
    <scope>NUCLEOTIDE SEQUENCE [LARGE SCALE GENOMIC DNA]</scope>
    <source>
        <strain evidence="6">R501</strain>
    </source>
</reference>
<dbReference type="AlphaFoldDB" id="A0A6F8ZHY2"/>
<dbReference type="Gene3D" id="1.20.120.1630">
    <property type="match status" value="1"/>
</dbReference>
<keyword evidence="4 5" id="KW-0472">Membrane</keyword>